<proteinExistence type="predicted"/>
<accession>A0A221K818</accession>
<keyword evidence="1" id="KW-0614">Plasmid</keyword>
<dbReference type="KEGG" id="spse:SULPSESMR1_04423"/>
<name>A0A221K818_9RHOB</name>
<dbReference type="AlphaFoldDB" id="A0A221K818"/>
<organism evidence="1 2">
    <name type="scientific">Pseudosulfitobacter pseudonitzschiae</name>
    <dbReference type="NCBI Taxonomy" id="1402135"/>
    <lineage>
        <taxon>Bacteria</taxon>
        <taxon>Pseudomonadati</taxon>
        <taxon>Pseudomonadota</taxon>
        <taxon>Alphaproteobacteria</taxon>
        <taxon>Rhodobacterales</taxon>
        <taxon>Roseobacteraceae</taxon>
        <taxon>Pseudosulfitobacter</taxon>
    </lineage>
</organism>
<keyword evidence="2" id="KW-1185">Reference proteome</keyword>
<geneLocation type="plasmid" evidence="1 2">
    <name>pSMR1-3</name>
</geneLocation>
<sequence>MRRSRVCWELRGGSGVDIVSRGNGLPNSDIYSIWLNFPGDKGSFLEIMEYTGTVERQVSAVNEPGLQESISMVLRSGGSRGRQPTNFGIQDRPYLIVYFRDPEGDILELEQSANYEKAAI</sequence>
<protein>
    <submittedName>
        <fullName evidence="1">Glyoxalase</fullName>
    </submittedName>
</protein>
<dbReference type="EMBL" id="CP022418">
    <property type="protein sequence ID" value="ASM75144.1"/>
    <property type="molecule type" value="Genomic_DNA"/>
</dbReference>
<evidence type="ECO:0000313" key="2">
    <source>
        <dbReference type="Proteomes" id="UP000199754"/>
    </source>
</evidence>
<reference evidence="1 2" key="1">
    <citation type="submission" date="2017-07" db="EMBL/GenBank/DDBJ databases">
        <title>Genome Sequence of Sulfitobacter pseudonitzschiae Strain SMR1 Isolated from a culture of the Diatom Skeletonema marinoi.</title>
        <authorList>
            <person name="Topel M."/>
            <person name="Pinder M.I.M."/>
            <person name="Johansson O.N."/>
            <person name="Kourtchenko O."/>
            <person name="Godhe A."/>
            <person name="Clarke A.K."/>
        </authorList>
    </citation>
    <scope>NUCLEOTIDE SEQUENCE [LARGE SCALE GENOMIC DNA]</scope>
    <source>
        <strain evidence="1 2">SMR1</strain>
        <plasmid evidence="1 2">pSMR1-3</plasmid>
    </source>
</reference>
<gene>
    <name evidence="1" type="ORF">SULPSESMR1_04423</name>
</gene>
<dbReference type="RefSeq" id="WP_250161491.1">
    <property type="nucleotide sequence ID" value="NZ_CP022418.1"/>
</dbReference>
<evidence type="ECO:0000313" key="1">
    <source>
        <dbReference type="EMBL" id="ASM75144.1"/>
    </source>
</evidence>
<dbReference type="Proteomes" id="UP000199754">
    <property type="component" value="Plasmid pSMR1-3"/>
</dbReference>